<feature type="transmembrane region" description="Helical" evidence="7">
    <location>
        <begin position="12"/>
        <end position="35"/>
    </location>
</feature>
<dbReference type="RefSeq" id="WP_003386054.1">
    <property type="nucleotide sequence ID" value="NZ_APBN01000001.1"/>
</dbReference>
<keyword evidence="3" id="KW-0813">Transport</keyword>
<dbReference type="PATRIC" id="fig|1300222.3.peg.392"/>
<feature type="transmembrane region" description="Helical" evidence="7">
    <location>
        <begin position="47"/>
        <end position="64"/>
    </location>
</feature>
<dbReference type="SUPFAM" id="SSF160240">
    <property type="entry name" value="Cation efflux protein cytoplasmic domain-like"/>
    <property type="match status" value="1"/>
</dbReference>
<evidence type="ECO:0000313" key="11">
    <source>
        <dbReference type="Proteomes" id="UP000012081"/>
    </source>
</evidence>
<dbReference type="InterPro" id="IPR058533">
    <property type="entry name" value="Cation_efflux_TM"/>
</dbReference>
<keyword evidence="11" id="KW-1185">Reference proteome</keyword>
<protein>
    <submittedName>
        <fullName evidence="10">Uncharacterized protein</fullName>
    </submittedName>
</protein>
<dbReference type="Gene3D" id="1.20.1510.10">
    <property type="entry name" value="Cation efflux protein transmembrane domain"/>
    <property type="match status" value="1"/>
</dbReference>
<dbReference type="STRING" id="1300222.I532_01930"/>
<dbReference type="InterPro" id="IPR002524">
    <property type="entry name" value="Cation_efflux"/>
</dbReference>
<dbReference type="PANTHER" id="PTHR43840">
    <property type="entry name" value="MITOCHONDRIAL METAL TRANSPORTER 1-RELATED"/>
    <property type="match status" value="1"/>
</dbReference>
<dbReference type="EMBL" id="APBN01000001">
    <property type="protein sequence ID" value="EMT54326.1"/>
    <property type="molecule type" value="Genomic_DNA"/>
</dbReference>
<evidence type="ECO:0000256" key="2">
    <source>
        <dbReference type="ARBA" id="ARBA00008114"/>
    </source>
</evidence>
<dbReference type="SUPFAM" id="SSF161111">
    <property type="entry name" value="Cation efflux protein transmembrane domain-like"/>
    <property type="match status" value="1"/>
</dbReference>
<dbReference type="OrthoDB" id="9806522at2"/>
<keyword evidence="4 7" id="KW-0812">Transmembrane</keyword>
<feature type="transmembrane region" description="Helical" evidence="7">
    <location>
        <begin position="116"/>
        <end position="136"/>
    </location>
</feature>
<keyword evidence="5 7" id="KW-1133">Transmembrane helix</keyword>
<dbReference type="Pfam" id="PF16916">
    <property type="entry name" value="ZT_dimer"/>
    <property type="match status" value="1"/>
</dbReference>
<dbReference type="FunFam" id="1.20.1510.10:FF:000006">
    <property type="entry name" value="Divalent cation efflux transporter"/>
    <property type="match status" value="1"/>
</dbReference>
<dbReference type="InterPro" id="IPR036837">
    <property type="entry name" value="Cation_efflux_CTD_sf"/>
</dbReference>
<evidence type="ECO:0000259" key="8">
    <source>
        <dbReference type="Pfam" id="PF01545"/>
    </source>
</evidence>
<dbReference type="InterPro" id="IPR027469">
    <property type="entry name" value="Cation_efflux_TMD_sf"/>
</dbReference>
<dbReference type="GO" id="GO:0016020">
    <property type="term" value="C:membrane"/>
    <property type="evidence" value="ECO:0007669"/>
    <property type="project" value="UniProtKB-SubCell"/>
</dbReference>
<dbReference type="InterPro" id="IPR050291">
    <property type="entry name" value="CDF_Transporter"/>
</dbReference>
<sequence length="292" mass="32012">MDVYANLKQGERGVWISIAAYIFCSIIKVVVALFADSEALLADGLNNTTDVIASIAVLIGLRIARKPPDKDHPYGHFRAETISSMVASFIMFAVGIEVLTRAVPSLFNPEVQAPDMVAAWVALGSAVVMLAVYRYNIRLAKLIDSQAVAAAAQDNRSDAWVSIGTFVGIAGAQFQLHWLDPLAALVVGVIILKTAWEIFREAAHRLTDGFDYGELEVLRDTISQIPGVAEIKDIKARYLGSSVIVDAVIHVDPDLNVLESHVITEEIEKHMKEKHKIGTVHIHIEPDERLAR</sequence>
<proteinExistence type="inferred from homology"/>
<keyword evidence="6 7" id="KW-0472">Membrane</keyword>
<evidence type="ECO:0000256" key="7">
    <source>
        <dbReference type="SAM" id="Phobius"/>
    </source>
</evidence>
<feature type="domain" description="Cation efflux protein cytoplasmic" evidence="9">
    <location>
        <begin position="214"/>
        <end position="286"/>
    </location>
</feature>
<accession>M8E4W1</accession>
<evidence type="ECO:0000256" key="1">
    <source>
        <dbReference type="ARBA" id="ARBA00004141"/>
    </source>
</evidence>
<evidence type="ECO:0000259" key="9">
    <source>
        <dbReference type="Pfam" id="PF16916"/>
    </source>
</evidence>
<evidence type="ECO:0000313" key="10">
    <source>
        <dbReference type="EMBL" id="EMT54326.1"/>
    </source>
</evidence>
<name>M8E4W1_9BACL</name>
<feature type="domain" description="Cation efflux protein transmembrane" evidence="8">
    <location>
        <begin position="14"/>
        <end position="206"/>
    </location>
</feature>
<comment type="subcellular location">
    <subcellularLocation>
        <location evidence="1">Membrane</location>
        <topology evidence="1">Multi-pass membrane protein</topology>
    </subcellularLocation>
</comment>
<dbReference type="InterPro" id="IPR027470">
    <property type="entry name" value="Cation_efflux_CTD"/>
</dbReference>
<dbReference type="Gene3D" id="3.30.70.1350">
    <property type="entry name" value="Cation efflux protein, cytoplasmic domain"/>
    <property type="match status" value="1"/>
</dbReference>
<comment type="caution">
    <text evidence="10">The sequence shown here is derived from an EMBL/GenBank/DDBJ whole genome shotgun (WGS) entry which is preliminary data.</text>
</comment>
<dbReference type="GO" id="GO:0008324">
    <property type="term" value="F:monoatomic cation transmembrane transporter activity"/>
    <property type="evidence" value="ECO:0007669"/>
    <property type="project" value="InterPro"/>
</dbReference>
<evidence type="ECO:0000256" key="5">
    <source>
        <dbReference type="ARBA" id="ARBA00022989"/>
    </source>
</evidence>
<evidence type="ECO:0000256" key="6">
    <source>
        <dbReference type="ARBA" id="ARBA00023136"/>
    </source>
</evidence>
<evidence type="ECO:0000256" key="3">
    <source>
        <dbReference type="ARBA" id="ARBA00022448"/>
    </source>
</evidence>
<feature type="transmembrane region" description="Helical" evidence="7">
    <location>
        <begin position="85"/>
        <end position="104"/>
    </location>
</feature>
<dbReference type="PANTHER" id="PTHR43840:SF50">
    <property type="entry name" value="MANGANESE EFFLUX SYSTEM PROTEIN MNES"/>
    <property type="match status" value="1"/>
</dbReference>
<dbReference type="NCBIfam" id="TIGR01297">
    <property type="entry name" value="CDF"/>
    <property type="match status" value="1"/>
</dbReference>
<evidence type="ECO:0000256" key="4">
    <source>
        <dbReference type="ARBA" id="ARBA00022692"/>
    </source>
</evidence>
<dbReference type="Proteomes" id="UP000012081">
    <property type="component" value="Unassembled WGS sequence"/>
</dbReference>
<organism evidence="10 11">
    <name type="scientific">Brevibacillus borstelensis AK1</name>
    <dbReference type="NCBI Taxonomy" id="1300222"/>
    <lineage>
        <taxon>Bacteria</taxon>
        <taxon>Bacillati</taxon>
        <taxon>Bacillota</taxon>
        <taxon>Bacilli</taxon>
        <taxon>Bacillales</taxon>
        <taxon>Paenibacillaceae</taxon>
        <taxon>Brevibacillus</taxon>
    </lineage>
</organism>
<comment type="similarity">
    <text evidence="2">Belongs to the cation diffusion facilitator (CDF) transporter (TC 2.A.4) family.</text>
</comment>
<gene>
    <name evidence="10" type="ORF">I532_01930</name>
</gene>
<reference evidence="10 11" key="1">
    <citation type="submission" date="2013-03" db="EMBL/GenBank/DDBJ databases">
        <title>Assembly of a new bacterial strain Brevibacillus borstelensis AK1.</title>
        <authorList>
            <person name="Rajan I."/>
            <person name="PoliReddy D."/>
            <person name="Sugumar T."/>
            <person name="Rathinam K."/>
            <person name="Alqarawi S."/>
            <person name="Khalil A.B."/>
            <person name="Sivakumar N."/>
        </authorList>
    </citation>
    <scope>NUCLEOTIDE SEQUENCE [LARGE SCALE GENOMIC DNA]</scope>
    <source>
        <strain evidence="10 11">AK1</strain>
    </source>
</reference>
<dbReference type="AlphaFoldDB" id="M8E4W1"/>
<dbReference type="Pfam" id="PF01545">
    <property type="entry name" value="Cation_efflux"/>
    <property type="match status" value="1"/>
</dbReference>